<protein>
    <submittedName>
        <fullName evidence="3">YceI family protein</fullName>
    </submittedName>
</protein>
<gene>
    <name evidence="3" type="ORF">RM541_02095</name>
</gene>
<proteinExistence type="predicted"/>
<evidence type="ECO:0000256" key="1">
    <source>
        <dbReference type="SAM" id="SignalP"/>
    </source>
</evidence>
<reference evidence="3 4" key="1">
    <citation type="submission" date="2023-09" db="EMBL/GenBank/DDBJ databases">
        <authorList>
            <person name="Rey-Velasco X."/>
        </authorList>
    </citation>
    <scope>NUCLEOTIDE SEQUENCE [LARGE SCALE GENOMIC DNA]</scope>
    <source>
        <strain evidence="3 4">F225</strain>
    </source>
</reference>
<dbReference type="Pfam" id="PF04264">
    <property type="entry name" value="YceI"/>
    <property type="match status" value="1"/>
</dbReference>
<dbReference type="SUPFAM" id="SSF101874">
    <property type="entry name" value="YceI-like"/>
    <property type="match status" value="1"/>
</dbReference>
<keyword evidence="1" id="KW-0732">Signal</keyword>
<feature type="chain" id="PRO_5045292107" evidence="1">
    <location>
        <begin position="22"/>
        <end position="192"/>
    </location>
</feature>
<organism evidence="3 4">
    <name type="scientific">Autumnicola psychrophila</name>
    <dbReference type="NCBI Taxonomy" id="3075592"/>
    <lineage>
        <taxon>Bacteria</taxon>
        <taxon>Pseudomonadati</taxon>
        <taxon>Bacteroidota</taxon>
        <taxon>Flavobacteriia</taxon>
        <taxon>Flavobacteriales</taxon>
        <taxon>Flavobacteriaceae</taxon>
        <taxon>Autumnicola</taxon>
    </lineage>
</organism>
<comment type="caution">
    <text evidence="3">The sequence shown here is derived from an EMBL/GenBank/DDBJ whole genome shotgun (WGS) entry which is preliminary data.</text>
</comment>
<dbReference type="InterPro" id="IPR036761">
    <property type="entry name" value="TTHA0802/YceI-like_sf"/>
</dbReference>
<evidence type="ECO:0000313" key="4">
    <source>
        <dbReference type="Proteomes" id="UP001253848"/>
    </source>
</evidence>
<sequence>MKNVLLIVTVLFFGAFTSAQNSFQNKTVKILPKSKLKITGDTNIKSFDCVFDMKFLQKEYPIEYITDEPNHVRFKNAVLGLNTKGFDCGNGPINSDFHKLIQSEKYPHILIELLEIRRQQEGSANAVVNITIAETRKEHTFPVEFSKGEVSNISGILMLDIKDFKLEPPKKLFGMIVVKDDIEINFNLKVKK</sequence>
<dbReference type="Proteomes" id="UP001253848">
    <property type="component" value="Unassembled WGS sequence"/>
</dbReference>
<dbReference type="InterPro" id="IPR007372">
    <property type="entry name" value="Lipid/polyisoprenoid-bd_YceI"/>
</dbReference>
<accession>A0ABU3DPY6</accession>
<dbReference type="RefSeq" id="WP_311498569.1">
    <property type="nucleotide sequence ID" value="NZ_JAVRHN010000001.1"/>
</dbReference>
<feature type="domain" description="Lipid/polyisoprenoid-binding YceI-like" evidence="2">
    <location>
        <begin position="77"/>
        <end position="189"/>
    </location>
</feature>
<name>A0ABU3DPY6_9FLAO</name>
<evidence type="ECO:0000313" key="3">
    <source>
        <dbReference type="EMBL" id="MDT0685137.1"/>
    </source>
</evidence>
<dbReference type="EMBL" id="JAVRHN010000001">
    <property type="protein sequence ID" value="MDT0685137.1"/>
    <property type="molecule type" value="Genomic_DNA"/>
</dbReference>
<feature type="signal peptide" evidence="1">
    <location>
        <begin position="1"/>
        <end position="21"/>
    </location>
</feature>
<dbReference type="Gene3D" id="2.40.128.110">
    <property type="entry name" value="Lipid/polyisoprenoid-binding, YceI-like"/>
    <property type="match status" value="1"/>
</dbReference>
<evidence type="ECO:0000259" key="2">
    <source>
        <dbReference type="Pfam" id="PF04264"/>
    </source>
</evidence>
<keyword evidence="4" id="KW-1185">Reference proteome</keyword>